<name>A0A2L2TH22_9HYPO</name>
<reference evidence="2" key="1">
    <citation type="submission" date="2014-10" db="EMBL/GenBank/DDBJ databases">
        <authorList>
            <person name="King R."/>
        </authorList>
    </citation>
    <scope>NUCLEOTIDE SEQUENCE [LARGE SCALE GENOMIC DNA]</scope>
    <source>
        <strain evidence="2">A3/5</strain>
    </source>
</reference>
<evidence type="ECO:0000313" key="2">
    <source>
        <dbReference type="Proteomes" id="UP000245910"/>
    </source>
</evidence>
<proteinExistence type="predicted"/>
<organism evidence="1 2">
    <name type="scientific">Fusarium venenatum</name>
    <dbReference type="NCBI Taxonomy" id="56646"/>
    <lineage>
        <taxon>Eukaryota</taxon>
        <taxon>Fungi</taxon>
        <taxon>Dikarya</taxon>
        <taxon>Ascomycota</taxon>
        <taxon>Pezizomycotina</taxon>
        <taxon>Sordariomycetes</taxon>
        <taxon>Hypocreomycetidae</taxon>
        <taxon>Hypocreales</taxon>
        <taxon>Nectriaceae</taxon>
        <taxon>Fusarium</taxon>
    </lineage>
</organism>
<sequence>MDSYLILNLIPKALKDPRLRLAAHFGVLAHTVSHLLTKTSYSPKISTSSAICLQPATTTAAGFSFLRKSDVGQCLCMRDKTGTIAYHWLYTYHIAGGAPKVYGNNLLHVFNYYSYENFHYVVEFGENGQVLIPVASGARYVLKDMFLALEYLHDESDSWDILWPRQ</sequence>
<keyword evidence="2" id="KW-1185">Reference proteome</keyword>
<dbReference type="EMBL" id="LN649229">
    <property type="protein sequence ID" value="CEI63717.1"/>
    <property type="molecule type" value="Genomic_DNA"/>
</dbReference>
<dbReference type="Proteomes" id="UP000245910">
    <property type="component" value="Chromosome I"/>
</dbReference>
<protein>
    <submittedName>
        <fullName evidence="1">Uncharacterized protein</fullName>
    </submittedName>
</protein>
<accession>A0A2L2TH22</accession>
<dbReference type="AlphaFoldDB" id="A0A2L2TH22"/>
<evidence type="ECO:0000313" key="1">
    <source>
        <dbReference type="EMBL" id="CEI63717.1"/>
    </source>
</evidence>